<keyword evidence="2" id="KW-0201">Cytochrome c-type biogenesis</keyword>
<keyword evidence="7" id="KW-1185">Reference proteome</keyword>
<keyword evidence="3" id="KW-1015">Disulfide bond</keyword>
<dbReference type="InterPro" id="IPR013766">
    <property type="entry name" value="Thioredoxin_domain"/>
</dbReference>
<dbReference type="PROSITE" id="PS51352">
    <property type="entry name" value="THIOREDOXIN_2"/>
    <property type="match status" value="1"/>
</dbReference>
<dbReference type="InterPro" id="IPR036249">
    <property type="entry name" value="Thioredoxin-like_sf"/>
</dbReference>
<dbReference type="Proteomes" id="UP001162741">
    <property type="component" value="Chromosome"/>
</dbReference>
<dbReference type="InterPro" id="IPR050553">
    <property type="entry name" value="Thioredoxin_ResA/DsbE_sf"/>
</dbReference>
<dbReference type="InterPro" id="IPR025380">
    <property type="entry name" value="DUF4369"/>
</dbReference>
<dbReference type="SUPFAM" id="SSF52833">
    <property type="entry name" value="Thioredoxin-like"/>
    <property type="match status" value="1"/>
</dbReference>
<gene>
    <name evidence="6" type="ORF">MKQ68_21520</name>
</gene>
<dbReference type="Pfam" id="PF14289">
    <property type="entry name" value="DUF4369"/>
    <property type="match status" value="1"/>
</dbReference>
<dbReference type="EMBL" id="CP107006">
    <property type="protein sequence ID" value="UYQ92663.1"/>
    <property type="molecule type" value="Genomic_DNA"/>
</dbReference>
<feature type="domain" description="Thioredoxin" evidence="5">
    <location>
        <begin position="241"/>
        <end position="381"/>
    </location>
</feature>
<dbReference type="PANTHER" id="PTHR42852:SF6">
    <property type="entry name" value="THIOL:DISULFIDE INTERCHANGE PROTEIN DSBE"/>
    <property type="match status" value="1"/>
</dbReference>
<organism evidence="6 7">
    <name type="scientific">Chitinophaga horti</name>
    <dbReference type="NCBI Taxonomy" id="2920382"/>
    <lineage>
        <taxon>Bacteria</taxon>
        <taxon>Pseudomonadati</taxon>
        <taxon>Bacteroidota</taxon>
        <taxon>Chitinophagia</taxon>
        <taxon>Chitinophagales</taxon>
        <taxon>Chitinophagaceae</taxon>
        <taxon>Chitinophaga</taxon>
    </lineage>
</organism>
<evidence type="ECO:0000256" key="3">
    <source>
        <dbReference type="ARBA" id="ARBA00023157"/>
    </source>
</evidence>
<reference evidence="6" key="1">
    <citation type="submission" date="2022-10" db="EMBL/GenBank/DDBJ databases">
        <title>Chitinophaga sp. nov., isolated from soil.</title>
        <authorList>
            <person name="Jeon C.O."/>
        </authorList>
    </citation>
    <scope>NUCLEOTIDE SEQUENCE</scope>
    <source>
        <strain evidence="6">R8</strain>
    </source>
</reference>
<protein>
    <submittedName>
        <fullName evidence="6">AhpC/TSA family protein</fullName>
    </submittedName>
</protein>
<dbReference type="Gene3D" id="3.40.30.10">
    <property type="entry name" value="Glutaredoxin"/>
    <property type="match status" value="1"/>
</dbReference>
<keyword evidence="4" id="KW-0676">Redox-active center</keyword>
<dbReference type="RefSeq" id="WP_264280894.1">
    <property type="nucleotide sequence ID" value="NZ_CP107006.1"/>
</dbReference>
<evidence type="ECO:0000256" key="2">
    <source>
        <dbReference type="ARBA" id="ARBA00022748"/>
    </source>
</evidence>
<sequence>MNKTIGLLLVSSLFTQALYAQKTFQIKGDLQDTARDGQKVSISYYEGASKMYKSAVIKDGKFTIDGQVTEPTYAAMSTGIPAAMRKENPWVMSEQTALFIEGGDITVTGKTLEGAVIKATGKAQADYLLLKKQLKPFADRQRDSYNAMLHAVVAKDTVERNRLKVINERSKAQIDSVEVAFLTSHPASYVTLELFRQRVNAISLTKEKDKLSAWYKALSAPMKQTLIGKQLNEQISSAFKLAPGNPSRDFTLKDTLGNPIALSSFRGKYVLLDFWASWCMPCRAENPAIKKAYARFKDKNFEVLGVSLERPGDRKAWVAAIQKDELPWKHVAPLEVKERDDVTKLYGITSIPMNFLIDPNGKIIAVYLRGEELMKKLEEIL</sequence>
<comment type="subcellular location">
    <subcellularLocation>
        <location evidence="1">Cell envelope</location>
    </subcellularLocation>
</comment>
<dbReference type="CDD" id="cd02966">
    <property type="entry name" value="TlpA_like_family"/>
    <property type="match status" value="1"/>
</dbReference>
<proteinExistence type="predicted"/>
<evidence type="ECO:0000313" key="7">
    <source>
        <dbReference type="Proteomes" id="UP001162741"/>
    </source>
</evidence>
<evidence type="ECO:0000256" key="1">
    <source>
        <dbReference type="ARBA" id="ARBA00004196"/>
    </source>
</evidence>
<accession>A0ABY6IZ38</accession>
<dbReference type="Pfam" id="PF00578">
    <property type="entry name" value="AhpC-TSA"/>
    <property type="match status" value="1"/>
</dbReference>
<evidence type="ECO:0000256" key="4">
    <source>
        <dbReference type="ARBA" id="ARBA00023284"/>
    </source>
</evidence>
<name>A0ABY6IZ38_9BACT</name>
<dbReference type="InterPro" id="IPR000866">
    <property type="entry name" value="AhpC/TSA"/>
</dbReference>
<evidence type="ECO:0000259" key="5">
    <source>
        <dbReference type="PROSITE" id="PS51352"/>
    </source>
</evidence>
<dbReference type="PANTHER" id="PTHR42852">
    <property type="entry name" value="THIOL:DISULFIDE INTERCHANGE PROTEIN DSBE"/>
    <property type="match status" value="1"/>
</dbReference>
<evidence type="ECO:0000313" key="6">
    <source>
        <dbReference type="EMBL" id="UYQ92663.1"/>
    </source>
</evidence>